<gene>
    <name evidence="3" type="ORF">QE399_000533</name>
</gene>
<keyword evidence="4" id="KW-1185">Reference proteome</keyword>
<evidence type="ECO:0000313" key="4">
    <source>
        <dbReference type="Proteomes" id="UP001267710"/>
    </source>
</evidence>
<proteinExistence type="predicted"/>
<feature type="region of interest" description="Disordered" evidence="1">
    <location>
        <begin position="585"/>
        <end position="608"/>
    </location>
</feature>
<feature type="chain" id="PRO_5046864611" description="Big-1 domain-containing protein" evidence="2">
    <location>
        <begin position="22"/>
        <end position="608"/>
    </location>
</feature>
<evidence type="ECO:0000256" key="2">
    <source>
        <dbReference type="SAM" id="SignalP"/>
    </source>
</evidence>
<evidence type="ECO:0008006" key="5">
    <source>
        <dbReference type="Google" id="ProtNLM"/>
    </source>
</evidence>
<name>A0ABU1I978_9BURK</name>
<feature type="compositionally biased region" description="Polar residues" evidence="1">
    <location>
        <begin position="585"/>
        <end position="602"/>
    </location>
</feature>
<evidence type="ECO:0000313" key="3">
    <source>
        <dbReference type="EMBL" id="MDR6212844.1"/>
    </source>
</evidence>
<comment type="caution">
    <text evidence="3">The sequence shown here is derived from an EMBL/GenBank/DDBJ whole genome shotgun (WGS) entry which is preliminary data.</text>
</comment>
<reference evidence="3 4" key="1">
    <citation type="submission" date="2023-08" db="EMBL/GenBank/DDBJ databases">
        <title>Functional and genomic diversity of the sorghum phyllosphere microbiome.</title>
        <authorList>
            <person name="Shade A."/>
        </authorList>
    </citation>
    <scope>NUCLEOTIDE SEQUENCE [LARGE SCALE GENOMIC DNA]</scope>
    <source>
        <strain evidence="3 4">SORGH_AS_0335</strain>
    </source>
</reference>
<dbReference type="EMBL" id="JAVIZX010000001">
    <property type="protein sequence ID" value="MDR6212844.1"/>
    <property type="molecule type" value="Genomic_DNA"/>
</dbReference>
<organism evidence="3 4">
    <name type="scientific">Paracidovorax wautersii</name>
    <dbReference type="NCBI Taxonomy" id="1177982"/>
    <lineage>
        <taxon>Bacteria</taxon>
        <taxon>Pseudomonadati</taxon>
        <taxon>Pseudomonadota</taxon>
        <taxon>Betaproteobacteria</taxon>
        <taxon>Burkholderiales</taxon>
        <taxon>Comamonadaceae</taxon>
        <taxon>Paracidovorax</taxon>
    </lineage>
</organism>
<accession>A0ABU1I978</accession>
<dbReference type="Proteomes" id="UP001267710">
    <property type="component" value="Unassembled WGS sequence"/>
</dbReference>
<keyword evidence="2" id="KW-0732">Signal</keyword>
<feature type="signal peptide" evidence="2">
    <location>
        <begin position="1"/>
        <end position="21"/>
    </location>
</feature>
<evidence type="ECO:0000256" key="1">
    <source>
        <dbReference type="SAM" id="MobiDB-lite"/>
    </source>
</evidence>
<protein>
    <recommendedName>
        <fullName evidence="5">Big-1 domain-containing protein</fullName>
    </recommendedName>
</protein>
<sequence length="608" mass="61587">MKLTKVALAIAGALAFAAAHAGQIDSSSSTLAIEVIKSDAQVVRAPSKTYNFSGDINASTNEQRLQLQYTLTKGTWAVGAGQLFTSTGSLVDVSAAGTLTVAYTDAGNNGVALFPAGTVINAFLTPDAKTVVFNVTIPANAANLLRTPAFTVNPGALGAGGNIGINNLFSVAGTAACVAPDQNLDINFKHFTNHTGNNVVQTAASPDSEHVRQGSTNDARLLNFTQNLDFVFTPAAQTSRTTAQSLNTQLSAANYSTALQAGLPFTGVQHHLGRVAVRQRSNGLDLNYVNTYGDSVAPFVAANPFIAGDFAYPATAASDAGVVELSAATVTLALPTAWPTGTVVTARDAAGAAIAGIANVTTTAGQTAITLTATTPAAAAALANGVEVFAIFPGTILIPQSGGIPATATLVKAIAGAGVDFSEQNNQCTGSLTGIGGGIKIDVRNYATAAKFASTGTSTAVRVINNSESQPADVYAQIIYANGQYGPWGKIADLAPRAVVNLSSQAIEALLTNAPAATNPFGTGTVYTSAPGAAVVANSTASTGDRLRIVSNTGSTLRVQSYMVVGNSVLDTSGGQGVDFENAANDRTPSTAIDAQPVSQDAINGLGR</sequence>
<dbReference type="RefSeq" id="WP_309825871.1">
    <property type="nucleotide sequence ID" value="NZ_JAVIZX010000001.1"/>
</dbReference>